<dbReference type="GO" id="GO:0030447">
    <property type="term" value="P:filamentous growth"/>
    <property type="evidence" value="ECO:0007669"/>
    <property type="project" value="UniProtKB-ARBA"/>
</dbReference>
<keyword evidence="2" id="KW-0723">Serine/threonine-protein kinase</keyword>
<evidence type="ECO:0000256" key="2">
    <source>
        <dbReference type="ARBA" id="ARBA00022527"/>
    </source>
</evidence>
<dbReference type="PROSITE" id="PS00108">
    <property type="entry name" value="PROTEIN_KINASE_ST"/>
    <property type="match status" value="1"/>
</dbReference>
<dbReference type="GO" id="GO:0000785">
    <property type="term" value="C:chromatin"/>
    <property type="evidence" value="ECO:0007669"/>
    <property type="project" value="EnsemblFungi"/>
</dbReference>
<evidence type="ECO:0000256" key="3">
    <source>
        <dbReference type="ARBA" id="ARBA00022679"/>
    </source>
</evidence>
<dbReference type="SMART" id="SM00220">
    <property type="entry name" value="S_TKc"/>
    <property type="match status" value="1"/>
</dbReference>
<dbReference type="Pfam" id="PF00069">
    <property type="entry name" value="Pkinase"/>
    <property type="match status" value="1"/>
</dbReference>
<dbReference type="PANTHER" id="PTHR43895:SF32">
    <property type="entry name" value="SERINE_THREONINE-PROTEIN KINASE CHK1"/>
    <property type="match status" value="1"/>
</dbReference>
<dbReference type="Proteomes" id="UP000094336">
    <property type="component" value="Unassembled WGS sequence"/>
</dbReference>
<gene>
    <name evidence="11" type="ORF">BABINDRAFT_162205</name>
</gene>
<dbReference type="GO" id="GO:0005524">
    <property type="term" value="F:ATP binding"/>
    <property type="evidence" value="ECO:0007669"/>
    <property type="project" value="UniProtKB-UniRule"/>
</dbReference>
<evidence type="ECO:0000259" key="10">
    <source>
        <dbReference type="PROSITE" id="PS50011"/>
    </source>
</evidence>
<dbReference type="InterPro" id="IPR008271">
    <property type="entry name" value="Ser/Thr_kinase_AS"/>
</dbReference>
<dbReference type="GO" id="GO:0035861">
    <property type="term" value="C:site of double-strand break"/>
    <property type="evidence" value="ECO:0007669"/>
    <property type="project" value="EnsemblFungi"/>
</dbReference>
<dbReference type="PROSITE" id="PS50011">
    <property type="entry name" value="PROTEIN_KINASE_DOM"/>
    <property type="match status" value="1"/>
</dbReference>
<dbReference type="RefSeq" id="XP_018984477.1">
    <property type="nucleotide sequence ID" value="XM_019129222.1"/>
</dbReference>
<dbReference type="PROSITE" id="PS00107">
    <property type="entry name" value="PROTEIN_KINASE_ATP"/>
    <property type="match status" value="1"/>
</dbReference>
<protein>
    <recommendedName>
        <fullName evidence="1">non-specific serine/threonine protein kinase</fullName>
        <ecNumber evidence="1">2.7.11.1</ecNumber>
    </recommendedName>
</protein>
<evidence type="ECO:0000256" key="1">
    <source>
        <dbReference type="ARBA" id="ARBA00012513"/>
    </source>
</evidence>
<sequence>MSRLSQLDALPRVKGLQFGRTIGQGSFAMVKVASETKRPSHVYAVKFIHRAYCNRMGITDDDIGREIMLHKKSLKHPNVISLLTYGTDNVWLWMAMELATGGDLFDKIEPDVGVDEQVANFYFHQLVNAVLFIHGQGIAHRDIKPENILLDARGNLKLADFGLGTVFQRTDGLKRVCHKPCGSPPYMAPEIVDPQGYHPELTDAWACGVVLYVLLSGQTPWDEPTQADPDFSQFLHHDGKLLTHPWNKFLPLALSIIRVTMRPNPEERYTTAKIKTHLWLKQPNPLADEQGLCRDHDLLTSKLLQNLHVDLNDAPTPGSQYQPISATQPINDIADMLDDEYDVPVAFTQQVVSAKEASRGRAVLSDQDEMIIELVLRDPATLQFSNTTSRANLELTERLTRFFSVWEMPVLVANLVAALNTLGIRFSDVGVVEQHVDTVFITVQCLDGRRMPMRGTIKLVRVENLPLRRVDFVKSKGDPLEWRRLFKRVVVLCRDAVYVLEGN</sequence>
<dbReference type="GO" id="GO:0031297">
    <property type="term" value="P:replication fork processing"/>
    <property type="evidence" value="ECO:0007669"/>
    <property type="project" value="EnsemblFungi"/>
</dbReference>
<keyword evidence="6 9" id="KW-0067">ATP-binding</keyword>
<evidence type="ECO:0000256" key="8">
    <source>
        <dbReference type="ARBA" id="ARBA00048679"/>
    </source>
</evidence>
<dbReference type="EMBL" id="KV454433">
    <property type="protein sequence ID" value="ODQ79149.1"/>
    <property type="molecule type" value="Genomic_DNA"/>
</dbReference>
<evidence type="ECO:0000313" key="12">
    <source>
        <dbReference type="Proteomes" id="UP000094336"/>
    </source>
</evidence>
<dbReference type="OrthoDB" id="539158at2759"/>
<keyword evidence="12" id="KW-1185">Reference proteome</keyword>
<evidence type="ECO:0000256" key="7">
    <source>
        <dbReference type="ARBA" id="ARBA00047899"/>
    </source>
</evidence>
<dbReference type="InterPro" id="IPR000719">
    <property type="entry name" value="Prot_kinase_dom"/>
</dbReference>
<organism evidence="11 12">
    <name type="scientific">Babjeviella inositovora NRRL Y-12698</name>
    <dbReference type="NCBI Taxonomy" id="984486"/>
    <lineage>
        <taxon>Eukaryota</taxon>
        <taxon>Fungi</taxon>
        <taxon>Dikarya</taxon>
        <taxon>Ascomycota</taxon>
        <taxon>Saccharomycotina</taxon>
        <taxon>Pichiomycetes</taxon>
        <taxon>Serinales incertae sedis</taxon>
        <taxon>Babjeviella</taxon>
    </lineage>
</organism>
<dbReference type="GeneID" id="30147075"/>
<evidence type="ECO:0000256" key="6">
    <source>
        <dbReference type="ARBA" id="ARBA00022840"/>
    </source>
</evidence>
<dbReference type="STRING" id="984486.A0A1E3QN66"/>
<dbReference type="GO" id="GO:0004674">
    <property type="term" value="F:protein serine/threonine kinase activity"/>
    <property type="evidence" value="ECO:0007669"/>
    <property type="project" value="UniProtKB-KW"/>
</dbReference>
<keyword evidence="3" id="KW-0808">Transferase</keyword>
<dbReference type="GO" id="GO:0007095">
    <property type="term" value="P:mitotic G2 DNA damage checkpoint signaling"/>
    <property type="evidence" value="ECO:0007669"/>
    <property type="project" value="EnsemblFungi"/>
</dbReference>
<evidence type="ECO:0000313" key="11">
    <source>
        <dbReference type="EMBL" id="ODQ79149.1"/>
    </source>
</evidence>
<dbReference type="GO" id="GO:0000122">
    <property type="term" value="P:negative regulation of transcription by RNA polymerase II"/>
    <property type="evidence" value="ECO:0007669"/>
    <property type="project" value="EnsemblFungi"/>
</dbReference>
<evidence type="ECO:0000256" key="9">
    <source>
        <dbReference type="PROSITE-ProRule" id="PRU10141"/>
    </source>
</evidence>
<dbReference type="FunFam" id="1.10.510.10:FF:000571">
    <property type="entry name" value="Maternal embryonic leucine zipper kinase"/>
    <property type="match status" value="1"/>
</dbReference>
<feature type="binding site" evidence="9">
    <location>
        <position position="46"/>
    </location>
    <ligand>
        <name>ATP</name>
        <dbReference type="ChEBI" id="CHEBI:30616"/>
    </ligand>
</feature>
<evidence type="ECO:0000256" key="5">
    <source>
        <dbReference type="ARBA" id="ARBA00022777"/>
    </source>
</evidence>
<dbReference type="PANTHER" id="PTHR43895">
    <property type="entry name" value="CALCIUM/CALMODULIN-DEPENDENT PROTEIN KINASE KINASE-RELATED"/>
    <property type="match status" value="1"/>
</dbReference>
<dbReference type="AlphaFoldDB" id="A0A1E3QN66"/>
<dbReference type="InterPro" id="IPR011009">
    <property type="entry name" value="Kinase-like_dom_sf"/>
</dbReference>
<dbReference type="InterPro" id="IPR017441">
    <property type="entry name" value="Protein_kinase_ATP_BS"/>
</dbReference>
<evidence type="ECO:0000256" key="4">
    <source>
        <dbReference type="ARBA" id="ARBA00022741"/>
    </source>
</evidence>
<feature type="domain" description="Protein kinase" evidence="10">
    <location>
        <begin position="16"/>
        <end position="280"/>
    </location>
</feature>
<dbReference type="GO" id="GO:0005737">
    <property type="term" value="C:cytoplasm"/>
    <property type="evidence" value="ECO:0007669"/>
    <property type="project" value="EnsemblFungi"/>
</dbReference>
<comment type="catalytic activity">
    <reaction evidence="8">
        <text>L-seryl-[protein] + ATP = O-phospho-L-seryl-[protein] + ADP + H(+)</text>
        <dbReference type="Rhea" id="RHEA:17989"/>
        <dbReference type="Rhea" id="RHEA-COMP:9863"/>
        <dbReference type="Rhea" id="RHEA-COMP:11604"/>
        <dbReference type="ChEBI" id="CHEBI:15378"/>
        <dbReference type="ChEBI" id="CHEBI:29999"/>
        <dbReference type="ChEBI" id="CHEBI:30616"/>
        <dbReference type="ChEBI" id="CHEBI:83421"/>
        <dbReference type="ChEBI" id="CHEBI:456216"/>
        <dbReference type="EC" id="2.7.11.1"/>
    </reaction>
</comment>
<keyword evidence="4 9" id="KW-0547">Nucleotide-binding</keyword>
<dbReference type="EC" id="2.7.11.1" evidence="1"/>
<keyword evidence="5" id="KW-0418">Kinase</keyword>
<reference evidence="12" key="1">
    <citation type="submission" date="2016-05" db="EMBL/GenBank/DDBJ databases">
        <title>Comparative genomics of biotechnologically important yeasts.</title>
        <authorList>
            <consortium name="DOE Joint Genome Institute"/>
            <person name="Riley R."/>
            <person name="Haridas S."/>
            <person name="Wolfe K.H."/>
            <person name="Lopes M.R."/>
            <person name="Hittinger C.T."/>
            <person name="Goker M."/>
            <person name="Salamov A."/>
            <person name="Wisecaver J."/>
            <person name="Long T.M."/>
            <person name="Aerts A.L."/>
            <person name="Barry K."/>
            <person name="Choi C."/>
            <person name="Clum A."/>
            <person name="Coughlan A.Y."/>
            <person name="Deshpande S."/>
            <person name="Douglass A.P."/>
            <person name="Hanson S.J."/>
            <person name="Klenk H.-P."/>
            <person name="Labutti K."/>
            <person name="Lapidus A."/>
            <person name="Lindquist E."/>
            <person name="Lipzen A."/>
            <person name="Meier-Kolthoff J.P."/>
            <person name="Ohm R.A."/>
            <person name="Otillar R.P."/>
            <person name="Pangilinan J."/>
            <person name="Peng Y."/>
            <person name="Rokas A."/>
            <person name="Rosa C.A."/>
            <person name="Scheuner C."/>
            <person name="Sibirny A.A."/>
            <person name="Slot J.C."/>
            <person name="Stielow J.B."/>
            <person name="Sun H."/>
            <person name="Kurtzman C.P."/>
            <person name="Blackwell M."/>
            <person name="Grigoriev I.V."/>
            <person name="Jeffries T.W."/>
        </authorList>
    </citation>
    <scope>NUCLEOTIDE SEQUENCE [LARGE SCALE GENOMIC DNA]</scope>
    <source>
        <strain evidence="12">NRRL Y-12698</strain>
    </source>
</reference>
<dbReference type="GO" id="GO:0051598">
    <property type="term" value="P:meiotic recombination checkpoint signaling"/>
    <property type="evidence" value="ECO:0007669"/>
    <property type="project" value="EnsemblFungi"/>
</dbReference>
<proteinExistence type="predicted"/>
<comment type="catalytic activity">
    <reaction evidence="7">
        <text>L-threonyl-[protein] + ATP = O-phospho-L-threonyl-[protein] + ADP + H(+)</text>
        <dbReference type="Rhea" id="RHEA:46608"/>
        <dbReference type="Rhea" id="RHEA-COMP:11060"/>
        <dbReference type="Rhea" id="RHEA-COMP:11605"/>
        <dbReference type="ChEBI" id="CHEBI:15378"/>
        <dbReference type="ChEBI" id="CHEBI:30013"/>
        <dbReference type="ChEBI" id="CHEBI:30616"/>
        <dbReference type="ChEBI" id="CHEBI:61977"/>
        <dbReference type="ChEBI" id="CHEBI:456216"/>
        <dbReference type="EC" id="2.7.11.1"/>
    </reaction>
</comment>
<dbReference type="SUPFAM" id="SSF56112">
    <property type="entry name" value="Protein kinase-like (PK-like)"/>
    <property type="match status" value="1"/>
</dbReference>
<dbReference type="GO" id="GO:0005634">
    <property type="term" value="C:nucleus"/>
    <property type="evidence" value="ECO:0007669"/>
    <property type="project" value="EnsemblFungi"/>
</dbReference>
<name>A0A1E3QN66_9ASCO</name>
<dbReference type="Gene3D" id="1.10.510.10">
    <property type="entry name" value="Transferase(Phosphotransferase) domain 1"/>
    <property type="match status" value="1"/>
</dbReference>
<accession>A0A1E3QN66</accession>